<dbReference type="EnsemblMetazoa" id="GBRI017331-RA">
    <property type="protein sequence ID" value="GBRI017331-PA"/>
    <property type="gene ID" value="GBRI017331"/>
</dbReference>
<dbReference type="Proteomes" id="UP000091820">
    <property type="component" value="Unassembled WGS sequence"/>
</dbReference>
<comment type="catalytic activity">
    <reaction evidence="6">
        <text>glutathione = L-cysteinylglycine + 5-oxo-L-proline</text>
        <dbReference type="Rhea" id="RHEA:47724"/>
        <dbReference type="ChEBI" id="CHEBI:57925"/>
        <dbReference type="ChEBI" id="CHEBI:58402"/>
        <dbReference type="ChEBI" id="CHEBI:61694"/>
        <dbReference type="EC" id="4.3.2.7"/>
    </reaction>
</comment>
<evidence type="ECO:0000256" key="1">
    <source>
        <dbReference type="ARBA" id="ARBA00009662"/>
    </source>
</evidence>
<keyword evidence="3" id="KW-0456">Lyase</keyword>
<dbReference type="Gene3D" id="3.10.490.10">
    <property type="entry name" value="Gamma-glutamyl cyclotransferase-like"/>
    <property type="match status" value="1"/>
</dbReference>
<dbReference type="InterPro" id="IPR006840">
    <property type="entry name" value="ChaC"/>
</dbReference>
<sequence>MSEFSLYKIDNIYNELFRKFVESVEPVNVADFQHLNVNNIERRIKSEHDLWIFGYGSLMWKVDFPYIDCQSGYICGYLRRFYQHSIDHRGTKMKPGRVVTLIKAQPTDRVYGLAYRIAVKDKESVLQHLDYREKNGYQRCEVTFHKFPDDRTVETFNILIYIATPGNESWAGDGEEASIVKIAEQIFTSVGPSGTNREYFFNLLHTVLALFPGIKDDHLLEIDNELQRLILTCETKLLENALKKEMILVLRELENDVALDDDKLKEKLYHLIKFCSKVGWREELLAKEFYSGNEK</sequence>
<dbReference type="InterPro" id="IPR036568">
    <property type="entry name" value="GGCT-like_sf"/>
</dbReference>
<dbReference type="STRING" id="37001.A0A1A9WF46"/>
<dbReference type="EC" id="4.3.2.7" evidence="2"/>
<dbReference type="SUPFAM" id="SSF110857">
    <property type="entry name" value="Gamma-glutamyl cyclotransferase-like"/>
    <property type="match status" value="1"/>
</dbReference>
<dbReference type="InterPro" id="IPR013024">
    <property type="entry name" value="GGCT-like"/>
</dbReference>
<comment type="function">
    <text evidence="5">Catalyzes the cleavage of glutathione into 5-oxo-L-proline and a Cys-Gly dipeptide. Acts specifically on glutathione, but not on other gamma-glutamyl peptides.</text>
</comment>
<protein>
    <recommendedName>
        <fullName evidence="2">glutathione-specific gamma-glutamylcyclotransferase</fullName>
        <ecNumber evidence="2">4.3.2.7</ecNumber>
    </recommendedName>
    <alternativeName>
        <fullName evidence="4">Cation transport regulator-like protein 2</fullName>
    </alternativeName>
</protein>
<dbReference type="GO" id="GO:0005737">
    <property type="term" value="C:cytoplasm"/>
    <property type="evidence" value="ECO:0007669"/>
    <property type="project" value="TreeGrafter"/>
</dbReference>
<dbReference type="GO" id="GO:0006751">
    <property type="term" value="P:glutathione catabolic process"/>
    <property type="evidence" value="ECO:0007669"/>
    <property type="project" value="InterPro"/>
</dbReference>
<proteinExistence type="inferred from homology"/>
<dbReference type="CDD" id="cd06661">
    <property type="entry name" value="GGCT_like"/>
    <property type="match status" value="1"/>
</dbReference>
<name>A0A1A9WF46_9MUSC</name>
<evidence type="ECO:0000256" key="5">
    <source>
        <dbReference type="ARBA" id="ARBA00045227"/>
    </source>
</evidence>
<evidence type="ECO:0000313" key="7">
    <source>
        <dbReference type="EnsemblMetazoa" id="GBRI017331-PA"/>
    </source>
</evidence>
<keyword evidence="8" id="KW-1185">Reference proteome</keyword>
<reference evidence="7" key="2">
    <citation type="submission" date="2020-05" db="UniProtKB">
        <authorList>
            <consortium name="EnsemblMetazoa"/>
        </authorList>
    </citation>
    <scope>IDENTIFICATION</scope>
    <source>
        <strain evidence="7">IAEA</strain>
    </source>
</reference>
<dbReference type="GO" id="GO:0061928">
    <property type="term" value="F:glutathione specific gamma-glutamylcyclotransferase activity"/>
    <property type="evidence" value="ECO:0007669"/>
    <property type="project" value="UniProtKB-EC"/>
</dbReference>
<dbReference type="PANTHER" id="PTHR12192">
    <property type="entry name" value="CATION TRANSPORT PROTEIN CHAC-RELATED"/>
    <property type="match status" value="1"/>
</dbReference>
<evidence type="ECO:0000256" key="3">
    <source>
        <dbReference type="ARBA" id="ARBA00023239"/>
    </source>
</evidence>
<evidence type="ECO:0000256" key="4">
    <source>
        <dbReference type="ARBA" id="ARBA00043195"/>
    </source>
</evidence>
<evidence type="ECO:0000256" key="2">
    <source>
        <dbReference type="ARBA" id="ARBA00012344"/>
    </source>
</evidence>
<organism evidence="7 8">
    <name type="scientific">Glossina brevipalpis</name>
    <dbReference type="NCBI Taxonomy" id="37001"/>
    <lineage>
        <taxon>Eukaryota</taxon>
        <taxon>Metazoa</taxon>
        <taxon>Ecdysozoa</taxon>
        <taxon>Arthropoda</taxon>
        <taxon>Hexapoda</taxon>
        <taxon>Insecta</taxon>
        <taxon>Pterygota</taxon>
        <taxon>Neoptera</taxon>
        <taxon>Endopterygota</taxon>
        <taxon>Diptera</taxon>
        <taxon>Brachycera</taxon>
        <taxon>Muscomorpha</taxon>
        <taxon>Hippoboscoidea</taxon>
        <taxon>Glossinidae</taxon>
        <taxon>Glossina</taxon>
    </lineage>
</organism>
<reference evidence="8" key="1">
    <citation type="submission" date="2014-03" db="EMBL/GenBank/DDBJ databases">
        <authorList>
            <person name="Aksoy S."/>
            <person name="Warren W."/>
            <person name="Wilson R.K."/>
        </authorList>
    </citation>
    <scope>NUCLEOTIDE SEQUENCE [LARGE SCALE GENOMIC DNA]</scope>
    <source>
        <strain evidence="8">IAEA</strain>
    </source>
</reference>
<accession>A0A1A9WF46</accession>
<evidence type="ECO:0000313" key="8">
    <source>
        <dbReference type="Proteomes" id="UP000091820"/>
    </source>
</evidence>
<evidence type="ECO:0000256" key="6">
    <source>
        <dbReference type="ARBA" id="ARBA00048073"/>
    </source>
</evidence>
<dbReference type="PANTHER" id="PTHR12192:SF2">
    <property type="entry name" value="GLUTATHIONE-SPECIFIC GAMMA-GLUTAMYLCYCLOTRANSFERASE 2"/>
    <property type="match status" value="1"/>
</dbReference>
<dbReference type="Pfam" id="PF04752">
    <property type="entry name" value="ChaC"/>
    <property type="match status" value="1"/>
</dbReference>
<dbReference type="VEuPathDB" id="VectorBase:GBRI017331"/>
<comment type="similarity">
    <text evidence="1">Belongs to the gamma-glutamylcyclotransferase family. ChaC subfamily.</text>
</comment>
<dbReference type="AlphaFoldDB" id="A0A1A9WF46"/>